<dbReference type="EMBL" id="JACHGJ010000008">
    <property type="protein sequence ID" value="MBB6481981.1"/>
    <property type="molecule type" value="Genomic_DNA"/>
</dbReference>
<dbReference type="AlphaFoldDB" id="A0A841RF19"/>
<dbReference type="InterPro" id="IPR032585">
    <property type="entry name" value="DUF4912"/>
</dbReference>
<accession>A0A841RF19</accession>
<evidence type="ECO:0000313" key="1">
    <source>
        <dbReference type="EMBL" id="MBB6481981.1"/>
    </source>
</evidence>
<proteinExistence type="predicted"/>
<dbReference type="Proteomes" id="UP000587760">
    <property type="component" value="Unassembled WGS sequence"/>
</dbReference>
<dbReference type="Pfam" id="PF16258">
    <property type="entry name" value="DUF4912"/>
    <property type="match status" value="1"/>
</dbReference>
<evidence type="ECO:0000313" key="2">
    <source>
        <dbReference type="Proteomes" id="UP000587760"/>
    </source>
</evidence>
<organism evidence="1 2">
    <name type="scientific">Spirochaeta isovalerica</name>
    <dbReference type="NCBI Taxonomy" id="150"/>
    <lineage>
        <taxon>Bacteria</taxon>
        <taxon>Pseudomonadati</taxon>
        <taxon>Spirochaetota</taxon>
        <taxon>Spirochaetia</taxon>
        <taxon>Spirochaetales</taxon>
        <taxon>Spirochaetaceae</taxon>
        <taxon>Spirochaeta</taxon>
    </lineage>
</organism>
<name>A0A841RF19_9SPIO</name>
<keyword evidence="2" id="KW-1185">Reference proteome</keyword>
<gene>
    <name evidence="1" type="ORF">HNR50_003662</name>
</gene>
<evidence type="ECO:0008006" key="3">
    <source>
        <dbReference type="Google" id="ProtNLM"/>
    </source>
</evidence>
<dbReference type="RefSeq" id="WP_184748210.1">
    <property type="nucleotide sequence ID" value="NZ_JACHGJ010000008.1"/>
</dbReference>
<protein>
    <recommendedName>
        <fullName evidence="3">DUF4912 domain-containing protein</fullName>
    </recommendedName>
</protein>
<reference evidence="1 2" key="1">
    <citation type="submission" date="2020-08" db="EMBL/GenBank/DDBJ databases">
        <title>Genomic Encyclopedia of Type Strains, Phase IV (KMG-IV): sequencing the most valuable type-strain genomes for metagenomic binning, comparative biology and taxonomic classification.</title>
        <authorList>
            <person name="Goeker M."/>
        </authorList>
    </citation>
    <scope>NUCLEOTIDE SEQUENCE [LARGE SCALE GENOMIC DNA]</scope>
    <source>
        <strain evidence="1 2">DSM 2461</strain>
    </source>
</reference>
<sequence length="247" mass="29112">MTKERLQSLSYKSLLEIAERDHLAYDEGIEKEELIALVLDSLEEERLDRERLNNLAVRIEATKYNVSLDEEFDFSSAEEINLPERYNETKIMLMLREPTWGFVYWDLKFDTVKELENDPSFQGLFLRMVELPEAVYSKDDILDYFDIPVNLTDRRRYIKFPTEDSFYTIELFSIHNEEEKLIIRSNFIETSRNYILPSRNAEMNNSDELVRLSGFSSEFGAAVPVASYIKIPQRILPLDAEISEEDY</sequence>
<comment type="caution">
    <text evidence="1">The sequence shown here is derived from an EMBL/GenBank/DDBJ whole genome shotgun (WGS) entry which is preliminary data.</text>
</comment>